<dbReference type="PANTHER" id="PTHR43429">
    <property type="entry name" value="PYRIDINE NUCLEOTIDE-DISULFIDE OXIDOREDUCTASE DOMAIN-CONTAINING"/>
    <property type="match status" value="1"/>
</dbReference>
<dbReference type="Pfam" id="PF00301">
    <property type="entry name" value="Rubredoxin"/>
    <property type="match status" value="1"/>
</dbReference>
<dbReference type="eggNOG" id="COG1773">
    <property type="taxonomic scope" value="Bacteria"/>
</dbReference>
<dbReference type="FunFam" id="2.20.28.10:FF:000001">
    <property type="entry name" value="Rubredoxin"/>
    <property type="match status" value="1"/>
</dbReference>
<name>A0A089ZQ86_9PSED</name>
<dbReference type="Gene3D" id="3.30.390.120">
    <property type="match status" value="1"/>
</dbReference>
<dbReference type="InterPro" id="IPR024935">
    <property type="entry name" value="Rubredoxin_dom"/>
</dbReference>
<dbReference type="InterPro" id="IPR024934">
    <property type="entry name" value="Rubredoxin-like_dom"/>
</dbReference>
<evidence type="ECO:0000256" key="5">
    <source>
        <dbReference type="ARBA" id="ARBA00004933"/>
    </source>
</evidence>
<keyword evidence="13" id="KW-0249">Electron transport</keyword>
<evidence type="ECO:0000256" key="2">
    <source>
        <dbReference type="ARBA" id="ARBA00001974"/>
    </source>
</evidence>
<evidence type="ECO:0000256" key="7">
    <source>
        <dbReference type="ARBA" id="ARBA00006442"/>
    </source>
</evidence>
<accession>A0A089ZQ86</accession>
<dbReference type="InterPro" id="IPR050260">
    <property type="entry name" value="FAD-bd_OxRdtase"/>
</dbReference>
<feature type="domain" description="Rubredoxin-like" evidence="17">
    <location>
        <begin position="5"/>
        <end position="56"/>
    </location>
</feature>
<evidence type="ECO:0000256" key="6">
    <source>
        <dbReference type="ARBA" id="ARBA00005337"/>
    </source>
</evidence>
<dbReference type="SUPFAM" id="SSF57802">
    <property type="entry name" value="Rubredoxin-like"/>
    <property type="match status" value="1"/>
</dbReference>
<comment type="cofactor">
    <cofactor evidence="2">
        <name>FAD</name>
        <dbReference type="ChEBI" id="CHEBI:57692"/>
    </cofactor>
</comment>
<dbReference type="SUPFAM" id="SSF51905">
    <property type="entry name" value="FAD/NAD(P)-binding domain"/>
    <property type="match status" value="1"/>
</dbReference>
<keyword evidence="15" id="KW-0408">Iron</keyword>
<dbReference type="GO" id="GO:0016491">
    <property type="term" value="F:oxidoreductase activity"/>
    <property type="evidence" value="ECO:0007669"/>
    <property type="project" value="UniProtKB-KW"/>
</dbReference>
<evidence type="ECO:0000256" key="16">
    <source>
        <dbReference type="ARBA" id="ARBA00023027"/>
    </source>
</evidence>
<proteinExistence type="inferred from homology"/>
<dbReference type="Pfam" id="PF18113">
    <property type="entry name" value="Rbx_binding"/>
    <property type="match status" value="1"/>
</dbReference>
<evidence type="ECO:0000256" key="1">
    <source>
        <dbReference type="ARBA" id="ARBA00001965"/>
    </source>
</evidence>
<gene>
    <name evidence="18" type="ORF">LT40_07165</name>
</gene>
<sequence>MEIAFKKWLCIICGWIYDEALGWPDDGIAPGTRWEDIPDDWLCPECKVGKADFEMLEISEPVTAVAQAPAPELPAAAVLPQQLAATLEQPIVIIGSGYAGYGLAQALRKANPDVEIRVVTQEDGDNYSKPALSIALAQGREPATLASETPLAIEERLGIRVYPHCCVHRIDTQSRRLFTNLGEMRYGNLILASGASPVRLPIKGAADALVSVNNLHDYHAFRDRLTVGRRVAILGDGLIGCEFANDLAASGYEVQVIGLGAWPMERLLPEQVGVQLRNALSDLGVRWHLGTTLQRVDRLAVGYSLTLANEERVEADIVLSAIGLRPNVELARAAGIECDRGILTDTFLQTSHQGVYALGDCIEIEGQLLPYLAPINQGIQALTKTLLGQPTPVSYPLMPVMVKTPAAPLSLLLPSHGTEGSWRCDVTEDGLCAAFHDLQGGLRGFVLLGKQAQTQRSTWLQRCQATQQQNVA</sequence>
<evidence type="ECO:0000256" key="14">
    <source>
        <dbReference type="ARBA" id="ARBA00023002"/>
    </source>
</evidence>
<keyword evidence="14" id="KW-0560">Oxidoreductase</keyword>
<dbReference type="GO" id="GO:0005506">
    <property type="term" value="F:iron ion binding"/>
    <property type="evidence" value="ECO:0007669"/>
    <property type="project" value="InterPro"/>
</dbReference>
<keyword evidence="9" id="KW-0963">Cytoplasm</keyword>
<dbReference type="HOGENOM" id="CLU_003291_4_4_6"/>
<dbReference type="PROSITE" id="PS50903">
    <property type="entry name" value="RUBREDOXIN_LIKE"/>
    <property type="match status" value="1"/>
</dbReference>
<dbReference type="Proteomes" id="UP000029499">
    <property type="component" value="Chromosome"/>
</dbReference>
<comment type="pathway">
    <text evidence="5">Hydrocarbon metabolism; alkane degradation.</text>
</comment>
<dbReference type="KEGG" id="prh:LT40_07165"/>
<dbReference type="EMBL" id="CP009533">
    <property type="protein sequence ID" value="AIS17196.1"/>
    <property type="molecule type" value="Genomic_DNA"/>
</dbReference>
<evidence type="ECO:0000256" key="4">
    <source>
        <dbReference type="ARBA" id="ARBA00004496"/>
    </source>
</evidence>
<dbReference type="OrthoDB" id="9808980at2"/>
<keyword evidence="16" id="KW-0520">NAD</keyword>
<evidence type="ECO:0000256" key="11">
    <source>
        <dbReference type="ARBA" id="ARBA00022723"/>
    </source>
</evidence>
<evidence type="ECO:0000256" key="13">
    <source>
        <dbReference type="ARBA" id="ARBA00022982"/>
    </source>
</evidence>
<keyword evidence="10" id="KW-0285">Flavoprotein</keyword>
<dbReference type="RefSeq" id="WP_043193417.1">
    <property type="nucleotide sequence ID" value="NZ_CP009533.1"/>
</dbReference>
<dbReference type="InterPro" id="IPR036188">
    <property type="entry name" value="FAD/NAD-bd_sf"/>
</dbReference>
<dbReference type="AlphaFoldDB" id="A0A089ZQ86"/>
<comment type="subcellular location">
    <subcellularLocation>
        <location evidence="4">Cytoplasm</location>
    </subcellularLocation>
</comment>
<keyword evidence="19" id="KW-1185">Reference proteome</keyword>
<evidence type="ECO:0000256" key="10">
    <source>
        <dbReference type="ARBA" id="ARBA00022630"/>
    </source>
</evidence>
<dbReference type="CDD" id="cd00730">
    <property type="entry name" value="rubredoxin"/>
    <property type="match status" value="1"/>
</dbReference>
<dbReference type="InterPro" id="IPR023753">
    <property type="entry name" value="FAD/NAD-binding_dom"/>
</dbReference>
<keyword evidence="12" id="KW-0274">FAD</keyword>
<dbReference type="STRING" id="216142.LT40_07165"/>
<evidence type="ECO:0000256" key="9">
    <source>
        <dbReference type="ARBA" id="ARBA00022490"/>
    </source>
</evidence>
<comment type="similarity">
    <text evidence="6">Belongs to the rubredoxin family.</text>
</comment>
<dbReference type="Gene3D" id="3.50.50.60">
    <property type="entry name" value="FAD/NAD(P)-binding domain"/>
    <property type="match status" value="2"/>
</dbReference>
<comment type="function">
    <text evidence="3">Involved in the hydrocarbon hydroxylating system, which transfers electrons from NADH to rubredoxin reductase and then through rubredoxin to alkane 1 monooxygenase.</text>
</comment>
<dbReference type="PRINTS" id="PR00163">
    <property type="entry name" value="RUBREDOXIN"/>
</dbReference>
<dbReference type="GO" id="GO:0005737">
    <property type="term" value="C:cytoplasm"/>
    <property type="evidence" value="ECO:0007669"/>
    <property type="project" value="UniProtKB-SubCell"/>
</dbReference>
<dbReference type="eggNOG" id="COG1251">
    <property type="taxonomic scope" value="Bacteria"/>
</dbReference>
<evidence type="ECO:0000256" key="8">
    <source>
        <dbReference type="ARBA" id="ARBA00022448"/>
    </source>
</evidence>
<keyword evidence="8" id="KW-0813">Transport</keyword>
<keyword evidence="11" id="KW-0479">Metal-binding</keyword>
<organism evidence="18 19">
    <name type="scientific">Pseudomonas rhizosphaerae</name>
    <dbReference type="NCBI Taxonomy" id="216142"/>
    <lineage>
        <taxon>Bacteria</taxon>
        <taxon>Pseudomonadati</taxon>
        <taxon>Pseudomonadota</taxon>
        <taxon>Gammaproteobacteria</taxon>
        <taxon>Pseudomonadales</taxon>
        <taxon>Pseudomonadaceae</taxon>
        <taxon>Pseudomonas</taxon>
    </lineage>
</organism>
<evidence type="ECO:0000256" key="12">
    <source>
        <dbReference type="ARBA" id="ARBA00022827"/>
    </source>
</evidence>
<comment type="similarity">
    <text evidence="7">Belongs to the FAD-dependent oxidoreductase family.</text>
</comment>
<reference evidence="18 19" key="1">
    <citation type="journal article" date="2015" name="J. Biotechnol.">
        <title>Complete genome sequence of Pseudomonas rhizosphaerae IH5T (=DSM 16299T), a phosphate-solubilizing rhizobacterium for bacterial biofertilizer.</title>
        <authorList>
            <person name="Kwak Y."/>
            <person name="Jung B.K."/>
            <person name="Shin J.H."/>
        </authorList>
    </citation>
    <scope>NUCLEOTIDE SEQUENCE [LARGE SCALE GENOMIC DNA]</scope>
    <source>
        <strain evidence="18">DSM 16299</strain>
    </source>
</reference>
<evidence type="ECO:0000256" key="15">
    <source>
        <dbReference type="ARBA" id="ARBA00023004"/>
    </source>
</evidence>
<comment type="cofactor">
    <cofactor evidence="1">
        <name>Fe(3+)</name>
        <dbReference type="ChEBI" id="CHEBI:29034"/>
    </cofactor>
</comment>
<dbReference type="PANTHER" id="PTHR43429:SF3">
    <property type="entry name" value="NITRITE REDUCTASE [NAD(P)H]"/>
    <property type="match status" value="1"/>
</dbReference>
<dbReference type="PRINTS" id="PR00368">
    <property type="entry name" value="FADPNR"/>
</dbReference>
<evidence type="ECO:0000259" key="17">
    <source>
        <dbReference type="PROSITE" id="PS50903"/>
    </source>
</evidence>
<protein>
    <submittedName>
        <fullName evidence="18">Rubredoxin-NAD(+) reductase</fullName>
    </submittedName>
</protein>
<evidence type="ECO:0000256" key="3">
    <source>
        <dbReference type="ARBA" id="ARBA00002792"/>
    </source>
</evidence>
<dbReference type="InterPro" id="IPR041364">
    <property type="entry name" value="Rbx-bd"/>
</dbReference>
<dbReference type="PRINTS" id="PR00411">
    <property type="entry name" value="PNDRDTASEI"/>
</dbReference>
<evidence type="ECO:0000313" key="18">
    <source>
        <dbReference type="EMBL" id="AIS17196.1"/>
    </source>
</evidence>
<dbReference type="Pfam" id="PF07992">
    <property type="entry name" value="Pyr_redox_2"/>
    <property type="match status" value="1"/>
</dbReference>
<dbReference type="Gene3D" id="2.20.28.10">
    <property type="match status" value="1"/>
</dbReference>
<evidence type="ECO:0000313" key="19">
    <source>
        <dbReference type="Proteomes" id="UP000029499"/>
    </source>
</evidence>